<gene>
    <name evidence="6" type="ORF">G7057_05650</name>
</gene>
<comment type="similarity">
    <text evidence="1 2">Belongs to the flagella basal body rod proteins family.</text>
</comment>
<dbReference type="InterPro" id="IPR010930">
    <property type="entry name" value="Flg_bb/hook_C_dom"/>
</dbReference>
<dbReference type="PANTHER" id="PTHR30435">
    <property type="entry name" value="FLAGELLAR PROTEIN"/>
    <property type="match status" value="1"/>
</dbReference>
<proteinExistence type="inferred from homology"/>
<organism evidence="6 7">
    <name type="scientific">Jeotgalibaca arthritidis</name>
    <dbReference type="NCBI Taxonomy" id="1868794"/>
    <lineage>
        <taxon>Bacteria</taxon>
        <taxon>Bacillati</taxon>
        <taxon>Bacillota</taxon>
        <taxon>Bacilli</taxon>
        <taxon>Lactobacillales</taxon>
        <taxon>Carnobacteriaceae</taxon>
        <taxon>Jeotgalibaca</taxon>
    </lineage>
</organism>
<feature type="domain" description="Flagellar basal-body/hook protein C-terminal" evidence="4">
    <location>
        <begin position="174"/>
        <end position="217"/>
    </location>
</feature>
<evidence type="ECO:0000256" key="1">
    <source>
        <dbReference type="ARBA" id="ARBA00009677"/>
    </source>
</evidence>
<dbReference type="KEGG" id="jar:G7057_05650"/>
<dbReference type="InterPro" id="IPR020013">
    <property type="entry name" value="Flagellar_FlgE/F/G"/>
</dbReference>
<dbReference type="EMBL" id="CP049740">
    <property type="protein sequence ID" value="QII81985.1"/>
    <property type="molecule type" value="Genomic_DNA"/>
</dbReference>
<keyword evidence="6" id="KW-0969">Cilium</keyword>
<evidence type="ECO:0000259" key="4">
    <source>
        <dbReference type="Pfam" id="PF06429"/>
    </source>
</evidence>
<dbReference type="InterPro" id="IPR001444">
    <property type="entry name" value="Flag_bb_rod_N"/>
</dbReference>
<evidence type="ECO:0000259" key="3">
    <source>
        <dbReference type="Pfam" id="PF00460"/>
    </source>
</evidence>
<dbReference type="InterPro" id="IPR037925">
    <property type="entry name" value="FlgE/F/G-like"/>
</dbReference>
<protein>
    <submittedName>
        <fullName evidence="6">Flagellar hook-basal body protein</fullName>
    </submittedName>
</protein>
<dbReference type="Pfam" id="PF00460">
    <property type="entry name" value="Flg_bb_rod"/>
    <property type="match status" value="1"/>
</dbReference>
<reference evidence="6 7" key="1">
    <citation type="journal article" date="2017" name="Int. J. Syst. Evol. Microbiol.">
        <title>Jeotgalibaca porci sp. nov. and Jeotgalibaca arthritidis sp. nov., isolated from pigs, and emended description of the genus Jeotgalibaca.</title>
        <authorList>
            <person name="Zamora L."/>
            <person name="Perez-Sancho M."/>
            <person name="Dominguez L."/>
            <person name="Fernandez-Garayzabal J.F."/>
            <person name="Vela A.I."/>
        </authorList>
    </citation>
    <scope>NUCLEOTIDE SEQUENCE [LARGE SCALE GENOMIC DNA]</scope>
    <source>
        <strain evidence="6 7">CECT 9157</strain>
    </source>
</reference>
<dbReference type="PANTHER" id="PTHR30435:SF19">
    <property type="entry name" value="FLAGELLAR BASAL-BODY ROD PROTEIN FLGG"/>
    <property type="match status" value="1"/>
</dbReference>
<evidence type="ECO:0000313" key="6">
    <source>
        <dbReference type="EMBL" id="QII81985.1"/>
    </source>
</evidence>
<dbReference type="AlphaFoldDB" id="A0A6G7K9Q5"/>
<dbReference type="SUPFAM" id="SSF117143">
    <property type="entry name" value="Flagellar hook protein flgE"/>
    <property type="match status" value="1"/>
</dbReference>
<evidence type="ECO:0000256" key="2">
    <source>
        <dbReference type="RuleBase" id="RU362116"/>
    </source>
</evidence>
<keyword evidence="6" id="KW-0966">Cell projection</keyword>
<comment type="subcellular location">
    <subcellularLocation>
        <location evidence="2">Bacterial flagellum basal body</location>
    </subcellularLocation>
</comment>
<evidence type="ECO:0000313" key="7">
    <source>
        <dbReference type="Proteomes" id="UP000501451"/>
    </source>
</evidence>
<dbReference type="GO" id="GO:0071978">
    <property type="term" value="P:bacterial-type flagellum-dependent swarming motility"/>
    <property type="evidence" value="ECO:0007669"/>
    <property type="project" value="TreeGrafter"/>
</dbReference>
<name>A0A6G7K9Q5_9LACT</name>
<feature type="domain" description="Flagellar hook protein FlgE/F/G-like D1" evidence="5">
    <location>
        <begin position="87"/>
        <end position="129"/>
    </location>
</feature>
<dbReference type="NCBIfam" id="TIGR03506">
    <property type="entry name" value="FlgEFG_subfam"/>
    <property type="match status" value="1"/>
</dbReference>
<keyword evidence="6" id="KW-0282">Flagellum</keyword>
<evidence type="ECO:0000259" key="5">
    <source>
        <dbReference type="Pfam" id="PF22692"/>
    </source>
</evidence>
<dbReference type="Pfam" id="PF06429">
    <property type="entry name" value="Flg_bbr_C"/>
    <property type="match status" value="1"/>
</dbReference>
<keyword evidence="7" id="KW-1185">Reference proteome</keyword>
<dbReference type="GO" id="GO:0009425">
    <property type="term" value="C:bacterial-type flagellum basal body"/>
    <property type="evidence" value="ECO:0007669"/>
    <property type="project" value="UniProtKB-SubCell"/>
</dbReference>
<sequence>MNPALGISRSGMQAYQNAMDTISYDIANVNTTAYKGRQSEFEALLTNQTVTTNDLLVEISSGSRNEVSTLNMQQGSLVASEGDYQLAIKEDGFFQVTAADGNTYYTRDGNFHIDQNNVVVNARGEALTVSANGNPIDTPVYQIPADQLIAVGENKYALANGATAVLNQEATVLQGYLENSNVDLATRFTDMMVVQRAYAMNIKAAQSTDELMGMINQFKQ</sequence>
<keyword evidence="2" id="KW-0975">Bacterial flagellum</keyword>
<dbReference type="InterPro" id="IPR053967">
    <property type="entry name" value="LlgE_F_G-like_D1"/>
</dbReference>
<dbReference type="Proteomes" id="UP000501451">
    <property type="component" value="Chromosome"/>
</dbReference>
<feature type="domain" description="Flagellar basal body rod protein N-terminal" evidence="3">
    <location>
        <begin position="7"/>
        <end position="35"/>
    </location>
</feature>
<dbReference type="RefSeq" id="WP_166161935.1">
    <property type="nucleotide sequence ID" value="NZ_CP049740.1"/>
</dbReference>
<accession>A0A6G7K9Q5</accession>
<dbReference type="Pfam" id="PF22692">
    <property type="entry name" value="LlgE_F_G_D1"/>
    <property type="match status" value="1"/>
</dbReference>